<evidence type="ECO:0000256" key="2">
    <source>
        <dbReference type="ARBA" id="ARBA00022729"/>
    </source>
</evidence>
<organism evidence="11 12">
    <name type="scientific">Peptostreptococcus anaerobius</name>
    <dbReference type="NCBI Taxonomy" id="1261"/>
    <lineage>
        <taxon>Bacteria</taxon>
        <taxon>Bacillati</taxon>
        <taxon>Bacillota</taxon>
        <taxon>Clostridia</taxon>
        <taxon>Peptostreptococcales</taxon>
        <taxon>Peptostreptococcaceae</taxon>
        <taxon>Peptostreptococcus</taxon>
    </lineage>
</organism>
<feature type="active site" evidence="7">
    <location>
        <position position="126"/>
    </location>
</feature>
<dbReference type="Proteomes" id="UP000255101">
    <property type="component" value="Unassembled WGS sequence"/>
</dbReference>
<dbReference type="Pfam" id="PF00768">
    <property type="entry name" value="Peptidase_S11"/>
    <property type="match status" value="1"/>
</dbReference>
<dbReference type="RefSeq" id="WP_019595234.1">
    <property type="nucleotide sequence ID" value="NZ_FOVA01000001.1"/>
</dbReference>
<feature type="active site" description="Acyl-ester intermediate" evidence="7">
    <location>
        <position position="66"/>
    </location>
</feature>
<evidence type="ECO:0000313" key="12">
    <source>
        <dbReference type="Proteomes" id="UP000255101"/>
    </source>
</evidence>
<proteinExistence type="inferred from homology"/>
<evidence type="ECO:0000256" key="9">
    <source>
        <dbReference type="RuleBase" id="RU004016"/>
    </source>
</evidence>
<dbReference type="PRINTS" id="PR00725">
    <property type="entry name" value="DADACBPTASE1"/>
</dbReference>
<dbReference type="GO" id="GO:0006508">
    <property type="term" value="P:proteolysis"/>
    <property type="evidence" value="ECO:0007669"/>
    <property type="project" value="InterPro"/>
</dbReference>
<evidence type="ECO:0000256" key="6">
    <source>
        <dbReference type="ARBA" id="ARBA00023316"/>
    </source>
</evidence>
<keyword evidence="4" id="KW-0133">Cell shape</keyword>
<evidence type="ECO:0000313" key="11">
    <source>
        <dbReference type="EMBL" id="SUB61539.1"/>
    </source>
</evidence>
<dbReference type="InterPro" id="IPR001967">
    <property type="entry name" value="Peptidase_S11_N"/>
</dbReference>
<feature type="domain" description="Peptidase S11 D-alanyl-D-alanine carboxypeptidase A N-terminal" evidence="10">
    <location>
        <begin position="36"/>
        <end position="278"/>
    </location>
</feature>
<dbReference type="GO" id="GO:0009252">
    <property type="term" value="P:peptidoglycan biosynthetic process"/>
    <property type="evidence" value="ECO:0007669"/>
    <property type="project" value="UniProtKB-KW"/>
</dbReference>
<keyword evidence="5" id="KW-0573">Peptidoglycan synthesis</keyword>
<reference evidence="11 12" key="1">
    <citation type="submission" date="2018-06" db="EMBL/GenBank/DDBJ databases">
        <authorList>
            <consortium name="Pathogen Informatics"/>
            <person name="Doyle S."/>
        </authorList>
    </citation>
    <scope>NUCLEOTIDE SEQUENCE [LARGE SCALE GENOMIC DNA]</scope>
    <source>
        <strain evidence="11 12">NCTC11460</strain>
    </source>
</reference>
<sequence length="423" mass="47656">MRNTRFVNTTIKFVSISLSLLIGLSPRSMAYTRFSDRNSRHAIVVDTKSDRIVYEKDSLTPTAMASLSKMMTLLITFDDLKARKVSMHDQVKILASDVNRDGTNMKLNEGDIVGLDVLLDSMMIISANDSALAIARHVGGDYKTFVKRMNDKASEIGMTKTVFYNPNGLPIYGERDGKKFTYENTTCARDVVILSKFLYDNYEKELTNITSKKRFVNTKKQIDEENTNPILPLVKESDGLKTGFTDKAGYCLAYSSRTNRGGENDVDNRLIGVSMGASSKEARRDSAYNTLDFITQKYKTKNLYKKGEVLASKNINGMIKTDLSPDENISIIKRQDEKFKQRLVYKRVNILKDYDKPIAQMQLIDAWGNIATSVDLYPKSALKDANFIERAYYSGLALLGDITGSTKSDKPKYPVFTIMNESN</sequence>
<keyword evidence="6" id="KW-0961">Cell wall biogenesis/degradation</keyword>
<name>A0A379CHJ3_9FIRM</name>
<keyword evidence="2" id="KW-0732">Signal</keyword>
<feature type="active site" description="Proton acceptor" evidence="7">
    <location>
        <position position="69"/>
    </location>
</feature>
<dbReference type="EC" id="3.4.16.4" evidence="11"/>
<gene>
    <name evidence="11" type="primary">dacA</name>
    <name evidence="11" type="ORF">NCTC11460_01479</name>
</gene>
<dbReference type="Gene3D" id="3.40.710.10">
    <property type="entry name" value="DD-peptidase/beta-lactamase superfamily"/>
    <property type="match status" value="1"/>
</dbReference>
<dbReference type="GO" id="GO:0008360">
    <property type="term" value="P:regulation of cell shape"/>
    <property type="evidence" value="ECO:0007669"/>
    <property type="project" value="UniProtKB-KW"/>
</dbReference>
<keyword evidence="3 11" id="KW-0378">Hydrolase</keyword>
<evidence type="ECO:0000256" key="7">
    <source>
        <dbReference type="PIRSR" id="PIRSR618044-1"/>
    </source>
</evidence>
<evidence type="ECO:0000256" key="8">
    <source>
        <dbReference type="PIRSR" id="PIRSR618044-2"/>
    </source>
</evidence>
<dbReference type="InterPro" id="IPR018044">
    <property type="entry name" value="Peptidase_S11"/>
</dbReference>
<dbReference type="AlphaFoldDB" id="A0A379CHJ3"/>
<dbReference type="SUPFAM" id="SSF56601">
    <property type="entry name" value="beta-lactamase/transpeptidase-like"/>
    <property type="match status" value="1"/>
</dbReference>
<feature type="binding site" evidence="8">
    <location>
        <position position="241"/>
    </location>
    <ligand>
        <name>substrate</name>
    </ligand>
</feature>
<dbReference type="PANTHER" id="PTHR21581">
    <property type="entry name" value="D-ALANYL-D-ALANINE CARBOXYPEPTIDASE"/>
    <property type="match status" value="1"/>
</dbReference>
<evidence type="ECO:0000256" key="5">
    <source>
        <dbReference type="ARBA" id="ARBA00022984"/>
    </source>
</evidence>
<evidence type="ECO:0000256" key="1">
    <source>
        <dbReference type="ARBA" id="ARBA00007164"/>
    </source>
</evidence>
<dbReference type="GO" id="GO:0009002">
    <property type="term" value="F:serine-type D-Ala-D-Ala carboxypeptidase activity"/>
    <property type="evidence" value="ECO:0007669"/>
    <property type="project" value="UniProtKB-EC"/>
</dbReference>
<comment type="similarity">
    <text evidence="1 9">Belongs to the peptidase S11 family.</text>
</comment>
<evidence type="ECO:0000259" key="10">
    <source>
        <dbReference type="Pfam" id="PF00768"/>
    </source>
</evidence>
<evidence type="ECO:0000256" key="4">
    <source>
        <dbReference type="ARBA" id="ARBA00022960"/>
    </source>
</evidence>
<protein>
    <submittedName>
        <fullName evidence="11">D-alanyl-D-alanine carboxypeptidase dacA</fullName>
        <ecNumber evidence="11">3.4.16.4</ecNumber>
    </submittedName>
</protein>
<dbReference type="PANTHER" id="PTHR21581:SF6">
    <property type="entry name" value="TRAFFICKING PROTEIN PARTICLE COMPLEX SUBUNIT 12"/>
    <property type="match status" value="1"/>
</dbReference>
<evidence type="ECO:0000256" key="3">
    <source>
        <dbReference type="ARBA" id="ARBA00022801"/>
    </source>
</evidence>
<keyword evidence="11" id="KW-0121">Carboxypeptidase</keyword>
<dbReference type="InterPro" id="IPR012338">
    <property type="entry name" value="Beta-lactam/transpept-like"/>
</dbReference>
<keyword evidence="11" id="KW-0645">Protease</keyword>
<dbReference type="EMBL" id="UGTB01000004">
    <property type="protein sequence ID" value="SUB61539.1"/>
    <property type="molecule type" value="Genomic_DNA"/>
</dbReference>
<dbReference type="GO" id="GO:0071555">
    <property type="term" value="P:cell wall organization"/>
    <property type="evidence" value="ECO:0007669"/>
    <property type="project" value="UniProtKB-KW"/>
</dbReference>
<accession>A0A379CHJ3</accession>